<accession>A0A8R7Q5C6</accession>
<keyword evidence="3" id="KW-1185">Reference proteome</keyword>
<evidence type="ECO:0000256" key="1">
    <source>
        <dbReference type="SAM" id="MobiDB-lite"/>
    </source>
</evidence>
<reference evidence="2" key="2">
    <citation type="submission" date="2018-03" db="EMBL/GenBank/DDBJ databases">
        <title>The Triticum urartu genome reveals the dynamic nature of wheat genome evolution.</title>
        <authorList>
            <person name="Ling H."/>
            <person name="Ma B."/>
            <person name="Shi X."/>
            <person name="Liu H."/>
            <person name="Dong L."/>
            <person name="Sun H."/>
            <person name="Cao Y."/>
            <person name="Gao Q."/>
            <person name="Zheng S."/>
            <person name="Li Y."/>
            <person name="Yu Y."/>
            <person name="Du H."/>
            <person name="Qi M."/>
            <person name="Li Y."/>
            <person name="Yu H."/>
            <person name="Cui Y."/>
            <person name="Wang N."/>
            <person name="Chen C."/>
            <person name="Wu H."/>
            <person name="Zhao Y."/>
            <person name="Zhang J."/>
            <person name="Li Y."/>
            <person name="Zhou W."/>
            <person name="Zhang B."/>
            <person name="Hu W."/>
            <person name="Eijk M."/>
            <person name="Tang J."/>
            <person name="Witsenboer H."/>
            <person name="Zhao S."/>
            <person name="Li Z."/>
            <person name="Zhang A."/>
            <person name="Wang D."/>
            <person name="Liang C."/>
        </authorList>
    </citation>
    <scope>NUCLEOTIDE SEQUENCE [LARGE SCALE GENOMIC DNA]</scope>
    <source>
        <strain evidence="2">cv. G1812</strain>
    </source>
</reference>
<sequence length="440" mass="48326">MGKEEASHDKTRVDSRLSRRLRCPERGVQQPTELLVFRVQRPAGLIPDALHGGAVERLVAEPVQPQYLVVGEVEGALHPEAAAVRRIAVGVPPARLAPDEVRHERPGALPPQLLVPVHDELPEAVELVRVLEEDLVPPPLPLRDEQVDERRLVVGLERRAAGELPGEELAVAVAHGAAGPHGCHRVEEVERPLAVADEDAAGVDAHPALLLVHLGLPAVEHQVVRRVALPRQLEPHVREHRVRVHPPQELHLRVRHHQRPQQRQLRPEPGHLRVQERRVVVHLQAVDAAVVRLVLERAQQQVVAVRVGAPCRRGPGHHQHPRPARGRHARGELRVRGEPRGPARVVVQDGAAQRVGRVRELPGRREADVFVAHVGGCGRHRWRSCGGNVDGVAEHDAEAGEGEDGVGRAEDEEQRAGEQEKEHEGDGGASRCRAAVVRPP</sequence>
<proteinExistence type="predicted"/>
<protein>
    <submittedName>
        <fullName evidence="2">Uncharacterized protein</fullName>
    </submittedName>
</protein>
<feature type="compositionally biased region" description="Basic residues" evidence="1">
    <location>
        <begin position="314"/>
        <end position="328"/>
    </location>
</feature>
<dbReference type="Gramene" id="TuG1812G0400002210.01.T01">
    <property type="protein sequence ID" value="TuG1812G0400002210.01.T01.cds331189"/>
    <property type="gene ID" value="TuG1812G0400002210.01"/>
</dbReference>
<feature type="region of interest" description="Disordered" evidence="1">
    <location>
        <begin position="392"/>
        <end position="440"/>
    </location>
</feature>
<reference evidence="3" key="1">
    <citation type="journal article" date="2013" name="Nature">
        <title>Draft genome of the wheat A-genome progenitor Triticum urartu.</title>
        <authorList>
            <person name="Ling H.Q."/>
            <person name="Zhao S."/>
            <person name="Liu D."/>
            <person name="Wang J."/>
            <person name="Sun H."/>
            <person name="Zhang C."/>
            <person name="Fan H."/>
            <person name="Li D."/>
            <person name="Dong L."/>
            <person name="Tao Y."/>
            <person name="Gao C."/>
            <person name="Wu H."/>
            <person name="Li Y."/>
            <person name="Cui Y."/>
            <person name="Guo X."/>
            <person name="Zheng S."/>
            <person name="Wang B."/>
            <person name="Yu K."/>
            <person name="Liang Q."/>
            <person name="Yang W."/>
            <person name="Lou X."/>
            <person name="Chen J."/>
            <person name="Feng M."/>
            <person name="Jian J."/>
            <person name="Zhang X."/>
            <person name="Luo G."/>
            <person name="Jiang Y."/>
            <person name="Liu J."/>
            <person name="Wang Z."/>
            <person name="Sha Y."/>
            <person name="Zhang B."/>
            <person name="Wu H."/>
            <person name="Tang D."/>
            <person name="Shen Q."/>
            <person name="Xue P."/>
            <person name="Zou S."/>
            <person name="Wang X."/>
            <person name="Liu X."/>
            <person name="Wang F."/>
            <person name="Yang Y."/>
            <person name="An X."/>
            <person name="Dong Z."/>
            <person name="Zhang K."/>
            <person name="Zhang X."/>
            <person name="Luo M.C."/>
            <person name="Dvorak J."/>
            <person name="Tong Y."/>
            <person name="Wang J."/>
            <person name="Yang H."/>
            <person name="Li Z."/>
            <person name="Wang D."/>
            <person name="Zhang A."/>
            <person name="Wang J."/>
        </authorList>
    </citation>
    <scope>NUCLEOTIDE SEQUENCE</scope>
    <source>
        <strain evidence="3">cv. G1812</strain>
    </source>
</reference>
<feature type="compositionally biased region" description="Basic and acidic residues" evidence="1">
    <location>
        <begin position="405"/>
        <end position="426"/>
    </location>
</feature>
<organism evidence="2 3">
    <name type="scientific">Triticum urartu</name>
    <name type="common">Red wild einkorn</name>
    <name type="synonym">Crithodium urartu</name>
    <dbReference type="NCBI Taxonomy" id="4572"/>
    <lineage>
        <taxon>Eukaryota</taxon>
        <taxon>Viridiplantae</taxon>
        <taxon>Streptophyta</taxon>
        <taxon>Embryophyta</taxon>
        <taxon>Tracheophyta</taxon>
        <taxon>Spermatophyta</taxon>
        <taxon>Magnoliopsida</taxon>
        <taxon>Liliopsida</taxon>
        <taxon>Poales</taxon>
        <taxon>Poaceae</taxon>
        <taxon>BOP clade</taxon>
        <taxon>Pooideae</taxon>
        <taxon>Triticodae</taxon>
        <taxon>Triticeae</taxon>
        <taxon>Triticinae</taxon>
        <taxon>Triticum</taxon>
    </lineage>
</organism>
<evidence type="ECO:0000313" key="3">
    <source>
        <dbReference type="Proteomes" id="UP000015106"/>
    </source>
</evidence>
<evidence type="ECO:0000313" key="2">
    <source>
        <dbReference type="EnsemblPlants" id="TuG1812G0400002210.01.T01.cds331189"/>
    </source>
</evidence>
<dbReference type="AlphaFoldDB" id="A0A8R7Q5C6"/>
<feature type="compositionally biased region" description="Basic and acidic residues" evidence="1">
    <location>
        <begin position="329"/>
        <end position="339"/>
    </location>
</feature>
<reference evidence="2" key="3">
    <citation type="submission" date="2022-06" db="UniProtKB">
        <authorList>
            <consortium name="EnsemblPlants"/>
        </authorList>
    </citation>
    <scope>IDENTIFICATION</scope>
</reference>
<dbReference type="Proteomes" id="UP000015106">
    <property type="component" value="Chromosome 4"/>
</dbReference>
<name>A0A8R7Q5C6_TRIUA</name>
<dbReference type="EnsemblPlants" id="TuG1812G0400002210.01.T01">
    <property type="protein sequence ID" value="TuG1812G0400002210.01.T01.cds331189"/>
    <property type="gene ID" value="TuG1812G0400002210.01"/>
</dbReference>
<feature type="region of interest" description="Disordered" evidence="1">
    <location>
        <begin position="310"/>
        <end position="339"/>
    </location>
</feature>